<proteinExistence type="predicted"/>
<dbReference type="EMBL" id="AP018174">
    <property type="protein sequence ID" value="BAY14922.1"/>
    <property type="molecule type" value="Genomic_DNA"/>
</dbReference>
<gene>
    <name evidence="6" type="ORF">NIES21_07080</name>
</gene>
<dbReference type="AlphaFoldDB" id="A0A1Z4GBQ4"/>
<evidence type="ECO:0000313" key="7">
    <source>
        <dbReference type="Proteomes" id="UP000218287"/>
    </source>
</evidence>
<feature type="transmembrane region" description="Helical" evidence="5">
    <location>
        <begin position="31"/>
        <end position="52"/>
    </location>
</feature>
<feature type="transmembrane region" description="Helical" evidence="5">
    <location>
        <begin position="157"/>
        <end position="176"/>
    </location>
</feature>
<protein>
    <recommendedName>
        <fullName evidence="8">Isoprenylcysteine carboxyl methyltransferase</fullName>
    </recommendedName>
</protein>
<reference evidence="6 7" key="1">
    <citation type="submission" date="2017-06" db="EMBL/GenBank/DDBJ databases">
        <title>Genome sequencing of cyanobaciteial culture collection at National Institute for Environmental Studies (NIES).</title>
        <authorList>
            <person name="Hirose Y."/>
            <person name="Shimura Y."/>
            <person name="Fujisawa T."/>
            <person name="Nakamura Y."/>
            <person name="Kawachi M."/>
        </authorList>
    </citation>
    <scope>NUCLEOTIDE SEQUENCE [LARGE SCALE GENOMIC DNA]</scope>
    <source>
        <strain evidence="6 7">NIES-21</strain>
    </source>
</reference>
<dbReference type="InterPro" id="IPR052527">
    <property type="entry name" value="Metal_cation-efflux_comp"/>
</dbReference>
<dbReference type="GO" id="GO:0012505">
    <property type="term" value="C:endomembrane system"/>
    <property type="evidence" value="ECO:0007669"/>
    <property type="project" value="UniProtKB-SubCell"/>
</dbReference>
<keyword evidence="4 5" id="KW-0472">Membrane</keyword>
<dbReference type="PANTHER" id="PTHR43847">
    <property type="entry name" value="BLL3993 PROTEIN"/>
    <property type="match status" value="1"/>
</dbReference>
<evidence type="ECO:0000256" key="3">
    <source>
        <dbReference type="ARBA" id="ARBA00022989"/>
    </source>
</evidence>
<evidence type="ECO:0000256" key="5">
    <source>
        <dbReference type="SAM" id="Phobius"/>
    </source>
</evidence>
<organism evidence="6 7">
    <name type="scientific">Anabaenopsis circularis NIES-21</name>
    <dbReference type="NCBI Taxonomy" id="1085406"/>
    <lineage>
        <taxon>Bacteria</taxon>
        <taxon>Bacillati</taxon>
        <taxon>Cyanobacteriota</taxon>
        <taxon>Cyanophyceae</taxon>
        <taxon>Nostocales</taxon>
        <taxon>Nodulariaceae</taxon>
        <taxon>Anabaenopsis</taxon>
    </lineage>
</organism>
<evidence type="ECO:0000256" key="2">
    <source>
        <dbReference type="ARBA" id="ARBA00022692"/>
    </source>
</evidence>
<accession>A0A1Z4GBQ4</accession>
<sequence>MFVFKVLLALFWNLLIFGGLLFIPAGTLFWWRAWIFLGVVSVSVIAVMITVFRENEELWNERLKPFIQEGQPIADKIIISLFVIAFFCLIAIIPLDLFQFHLLSKPGTLISSLGLLLFIVGWWIISLSFKENTFAAPVVKHQTDRQQIVIDTGVYSLVRHPMYAGAILLMIGMPLWLESYTAVLYSILPILLLIVRVQFEEKFLRQELKGYDVYTEKVRYKLLPKIW</sequence>
<evidence type="ECO:0000256" key="4">
    <source>
        <dbReference type="ARBA" id="ARBA00023136"/>
    </source>
</evidence>
<evidence type="ECO:0008006" key="8">
    <source>
        <dbReference type="Google" id="ProtNLM"/>
    </source>
</evidence>
<dbReference type="OrthoDB" id="9779233at2"/>
<evidence type="ECO:0000256" key="1">
    <source>
        <dbReference type="ARBA" id="ARBA00004127"/>
    </source>
</evidence>
<keyword evidence="7" id="KW-1185">Reference proteome</keyword>
<name>A0A1Z4GBQ4_9CYAN</name>
<feature type="transmembrane region" description="Helical" evidence="5">
    <location>
        <begin position="107"/>
        <end position="125"/>
    </location>
</feature>
<keyword evidence="3 5" id="KW-1133">Transmembrane helix</keyword>
<feature type="transmembrane region" description="Helical" evidence="5">
    <location>
        <begin position="182"/>
        <end position="199"/>
    </location>
</feature>
<evidence type="ECO:0000313" key="6">
    <source>
        <dbReference type="EMBL" id="BAY14922.1"/>
    </source>
</evidence>
<dbReference type="Pfam" id="PF04191">
    <property type="entry name" value="PEMT"/>
    <property type="match status" value="1"/>
</dbReference>
<dbReference type="PANTHER" id="PTHR43847:SF1">
    <property type="entry name" value="BLL3993 PROTEIN"/>
    <property type="match status" value="1"/>
</dbReference>
<feature type="transmembrane region" description="Helical" evidence="5">
    <location>
        <begin position="7"/>
        <end position="25"/>
    </location>
</feature>
<dbReference type="Proteomes" id="UP000218287">
    <property type="component" value="Chromosome"/>
</dbReference>
<comment type="subcellular location">
    <subcellularLocation>
        <location evidence="1">Endomembrane system</location>
        <topology evidence="1">Multi-pass membrane protein</topology>
    </subcellularLocation>
</comment>
<dbReference type="Gene3D" id="1.20.120.1630">
    <property type="match status" value="1"/>
</dbReference>
<dbReference type="InterPro" id="IPR007318">
    <property type="entry name" value="Phopholipid_MeTrfase"/>
</dbReference>
<keyword evidence="2 5" id="KW-0812">Transmembrane</keyword>
<feature type="transmembrane region" description="Helical" evidence="5">
    <location>
        <begin position="73"/>
        <end position="95"/>
    </location>
</feature>